<dbReference type="UniPathway" id="UPA00148"/>
<protein>
    <submittedName>
        <fullName evidence="7">Unannotated protein</fullName>
    </submittedName>
</protein>
<dbReference type="NCBIfam" id="TIGR02469">
    <property type="entry name" value="CbiT"/>
    <property type="match status" value="1"/>
</dbReference>
<dbReference type="SUPFAM" id="SSF53335">
    <property type="entry name" value="S-adenosyl-L-methionine-dependent methyltransferases"/>
    <property type="match status" value="1"/>
</dbReference>
<evidence type="ECO:0000313" key="7">
    <source>
        <dbReference type="EMBL" id="CAB4956637.1"/>
    </source>
</evidence>
<dbReference type="Pfam" id="PF00590">
    <property type="entry name" value="TP_methylase"/>
    <property type="match status" value="1"/>
</dbReference>
<evidence type="ECO:0000256" key="3">
    <source>
        <dbReference type="ARBA" id="ARBA00022603"/>
    </source>
</evidence>
<dbReference type="InterPro" id="IPR050714">
    <property type="entry name" value="Cobalamin_biosynth_MTase"/>
</dbReference>
<proteinExistence type="predicted"/>
<dbReference type="SUPFAM" id="SSF53790">
    <property type="entry name" value="Tetrapyrrole methylase"/>
    <property type="match status" value="1"/>
</dbReference>
<organism evidence="7">
    <name type="scientific">freshwater metagenome</name>
    <dbReference type="NCBI Taxonomy" id="449393"/>
    <lineage>
        <taxon>unclassified sequences</taxon>
        <taxon>metagenomes</taxon>
        <taxon>ecological metagenomes</taxon>
    </lineage>
</organism>
<keyword evidence="5" id="KW-0949">S-adenosyl-L-methionine</keyword>
<name>A0A6J7KLT8_9ZZZZ</name>
<dbReference type="InterPro" id="IPR000878">
    <property type="entry name" value="4pyrrol_Mease"/>
</dbReference>
<accession>A0A6J7KLT8</accession>
<evidence type="ECO:0000259" key="6">
    <source>
        <dbReference type="Pfam" id="PF00590"/>
    </source>
</evidence>
<sequence length="403" mass="41005">MSSTGVPSEVVVVGIGADGFSGLSPAGRSLVLEAAVLWGGSRHLSLVPAVPGQVRVPWPSPLSASLQGLLSEYAGRPVVALASGDPLVSGIASTLLDLGAPVRVVPAVSSVALARARMGWSAESCVVVTVVGRSVSRVMRECAPGRRVLVLSSDASTPGALAELLTSSGWGASRLTVLGDMGSSTESSVSGLASSWSEPSPALNVIAVEVAGNGLASWAPGLPDDAFENDGQLTKRDLRASALARLMPAPGQLLWDVGAGAGSVGIEWMRAHPTCRTIAIESNSQRAARIARNAQTLGVPELQVVEGRAPSALAGLEAPDAIFIGGGATREGVLETCLSAIKPGGRLVVHGVTLETETLLAKAYAAHGGELARVGVDTAAPIGTYTGWDPARRVVSWARTDTT</sequence>
<dbReference type="PIRSF" id="PIRSF036428">
    <property type="entry name" value="CobL"/>
    <property type="match status" value="1"/>
</dbReference>
<dbReference type="InterPro" id="IPR012818">
    <property type="entry name" value="CbiE"/>
</dbReference>
<dbReference type="InterPro" id="IPR035996">
    <property type="entry name" value="4pyrrol_Methylase_sf"/>
</dbReference>
<dbReference type="GO" id="GO:0008276">
    <property type="term" value="F:protein methyltransferase activity"/>
    <property type="evidence" value="ECO:0007669"/>
    <property type="project" value="InterPro"/>
</dbReference>
<dbReference type="InterPro" id="IPR014777">
    <property type="entry name" value="4pyrrole_Mease_sub1"/>
</dbReference>
<evidence type="ECO:0000256" key="5">
    <source>
        <dbReference type="ARBA" id="ARBA00022691"/>
    </source>
</evidence>
<evidence type="ECO:0000256" key="4">
    <source>
        <dbReference type="ARBA" id="ARBA00022679"/>
    </source>
</evidence>
<dbReference type="GO" id="GO:0009236">
    <property type="term" value="P:cobalamin biosynthetic process"/>
    <property type="evidence" value="ECO:0007669"/>
    <property type="project" value="UniProtKB-UniPathway"/>
</dbReference>
<evidence type="ECO:0000256" key="1">
    <source>
        <dbReference type="ARBA" id="ARBA00004953"/>
    </source>
</evidence>
<dbReference type="CDD" id="cd11644">
    <property type="entry name" value="Precorrin-6Y-MT"/>
    <property type="match status" value="1"/>
</dbReference>
<comment type="pathway">
    <text evidence="1">Cofactor biosynthesis; adenosylcobalamin biosynthesis.</text>
</comment>
<dbReference type="InterPro" id="IPR029063">
    <property type="entry name" value="SAM-dependent_MTases_sf"/>
</dbReference>
<feature type="domain" description="Tetrapyrrole methylase" evidence="6">
    <location>
        <begin position="10"/>
        <end position="189"/>
    </location>
</feature>
<dbReference type="Gene3D" id="3.40.1010.10">
    <property type="entry name" value="Cobalt-precorrin-4 Transmethylase, Domain 1"/>
    <property type="match status" value="1"/>
</dbReference>
<dbReference type="AlphaFoldDB" id="A0A6J7KLT8"/>
<dbReference type="CDD" id="cd02440">
    <property type="entry name" value="AdoMet_MTases"/>
    <property type="match status" value="1"/>
</dbReference>
<dbReference type="PANTHER" id="PTHR43182:SF1">
    <property type="entry name" value="COBALT-PRECORRIN-7 C(5)-METHYLTRANSFERASE"/>
    <property type="match status" value="1"/>
</dbReference>
<dbReference type="InterPro" id="IPR014008">
    <property type="entry name" value="Cbl_synth_MTase_CbiT"/>
</dbReference>
<dbReference type="PANTHER" id="PTHR43182">
    <property type="entry name" value="COBALT-PRECORRIN-6B C(15)-METHYLTRANSFERASE (DECARBOXYLATING)"/>
    <property type="match status" value="1"/>
</dbReference>
<evidence type="ECO:0000256" key="2">
    <source>
        <dbReference type="ARBA" id="ARBA00022573"/>
    </source>
</evidence>
<keyword evidence="2" id="KW-0169">Cobalamin biosynthesis</keyword>
<reference evidence="7" key="1">
    <citation type="submission" date="2020-05" db="EMBL/GenBank/DDBJ databases">
        <authorList>
            <person name="Chiriac C."/>
            <person name="Salcher M."/>
            <person name="Ghai R."/>
            <person name="Kavagutti S V."/>
        </authorList>
    </citation>
    <scope>NUCLEOTIDE SEQUENCE</scope>
</reference>
<keyword evidence="4" id="KW-0808">Transferase</keyword>
<dbReference type="EMBL" id="CAFBMW010000029">
    <property type="protein sequence ID" value="CAB4956637.1"/>
    <property type="molecule type" value="Genomic_DNA"/>
</dbReference>
<keyword evidence="3" id="KW-0489">Methyltransferase</keyword>
<dbReference type="GO" id="GO:0032259">
    <property type="term" value="P:methylation"/>
    <property type="evidence" value="ECO:0007669"/>
    <property type="project" value="UniProtKB-KW"/>
</dbReference>
<dbReference type="NCBIfam" id="TIGR02467">
    <property type="entry name" value="CbiE"/>
    <property type="match status" value="1"/>
</dbReference>
<dbReference type="Gene3D" id="3.40.50.150">
    <property type="entry name" value="Vaccinia Virus protein VP39"/>
    <property type="match status" value="1"/>
</dbReference>
<gene>
    <name evidence="7" type="ORF">UFOPK3662_02924</name>
</gene>
<dbReference type="InterPro" id="IPR006365">
    <property type="entry name" value="Cbl_synth_CobL"/>
</dbReference>